<dbReference type="InParanoid" id="A0A2K1QN63"/>
<feature type="signal peptide" evidence="2">
    <location>
        <begin position="1"/>
        <end position="16"/>
    </location>
</feature>
<comment type="caution">
    <text evidence="3">The sequence shown here is derived from an EMBL/GenBank/DDBJ whole genome shotgun (WGS) entry which is preliminary data.</text>
</comment>
<dbReference type="Proteomes" id="UP000243797">
    <property type="component" value="Unassembled WGS sequence"/>
</dbReference>
<keyword evidence="1" id="KW-0472">Membrane</keyword>
<dbReference type="AlphaFoldDB" id="A0A2K1QN63"/>
<reference evidence="3 4" key="1">
    <citation type="submission" date="2017-06" db="EMBL/GenBank/DDBJ databases">
        <title>Draft genome sequence of a variant of Elsinoe murrayae.</title>
        <authorList>
            <person name="Cheng Q."/>
        </authorList>
    </citation>
    <scope>NUCLEOTIDE SEQUENCE [LARGE SCALE GENOMIC DNA]</scope>
    <source>
        <strain evidence="3 4">CQ-2017a</strain>
    </source>
</reference>
<dbReference type="EMBL" id="NKHZ01000057">
    <property type="protein sequence ID" value="PNS16568.1"/>
    <property type="molecule type" value="Genomic_DNA"/>
</dbReference>
<name>A0A2K1QN63_9PEZI</name>
<proteinExistence type="predicted"/>
<organism evidence="3 4">
    <name type="scientific">Sphaceloma murrayae</name>
    <dbReference type="NCBI Taxonomy" id="2082308"/>
    <lineage>
        <taxon>Eukaryota</taxon>
        <taxon>Fungi</taxon>
        <taxon>Dikarya</taxon>
        <taxon>Ascomycota</taxon>
        <taxon>Pezizomycotina</taxon>
        <taxon>Dothideomycetes</taxon>
        <taxon>Dothideomycetidae</taxon>
        <taxon>Myriangiales</taxon>
        <taxon>Elsinoaceae</taxon>
        <taxon>Sphaceloma</taxon>
    </lineage>
</organism>
<sequence>MRWEYVLSLPVVAGLALPTALDSLASAFGGGIHVLSYDIPTQETSFLFLASRCMGSNNSALIPVPSISDYLQFTLRPDACLQCNDIWLNERRLEIKYGTDGDRSQYQRMTYIPALDGRGVNHTIQITFYSSNNNIIGGWDPYHLDRRFVVPNPNERFEIVVGAVDGRMCNYPDAFHFRLLLDDPLRRLHNLGLGIESEAPGDIDFTRYKKSFGQRTWGCVFANTKAVVGLLGLLVLLYKYLQRRRELLAKGLSLSDAQSWPTKKERKS</sequence>
<feature type="chain" id="PRO_5014474347" evidence="2">
    <location>
        <begin position="17"/>
        <end position="268"/>
    </location>
</feature>
<keyword evidence="4" id="KW-1185">Reference proteome</keyword>
<evidence type="ECO:0000256" key="1">
    <source>
        <dbReference type="SAM" id="Phobius"/>
    </source>
</evidence>
<gene>
    <name evidence="3" type="ORF">CAC42_68</name>
</gene>
<keyword evidence="1" id="KW-0812">Transmembrane</keyword>
<feature type="transmembrane region" description="Helical" evidence="1">
    <location>
        <begin position="220"/>
        <end position="241"/>
    </location>
</feature>
<keyword evidence="1" id="KW-1133">Transmembrane helix</keyword>
<dbReference type="OrthoDB" id="3919910at2759"/>
<keyword evidence="2" id="KW-0732">Signal</keyword>
<protein>
    <submittedName>
        <fullName evidence="3">Uncharacterized protein</fullName>
    </submittedName>
</protein>
<evidence type="ECO:0000313" key="3">
    <source>
        <dbReference type="EMBL" id="PNS16568.1"/>
    </source>
</evidence>
<accession>A0A2K1QN63</accession>
<evidence type="ECO:0000256" key="2">
    <source>
        <dbReference type="SAM" id="SignalP"/>
    </source>
</evidence>
<evidence type="ECO:0000313" key="4">
    <source>
        <dbReference type="Proteomes" id="UP000243797"/>
    </source>
</evidence>